<comment type="caution">
    <text evidence="10">Lacks conserved residue(s) required for the propagation of feature annotation.</text>
</comment>
<dbReference type="Proteomes" id="UP001327093">
    <property type="component" value="Unassembled WGS sequence"/>
</dbReference>
<keyword evidence="10 11" id="KW-0119">Carbohydrate metabolism</keyword>
<dbReference type="NCBIfam" id="TIGR01163">
    <property type="entry name" value="rpe"/>
    <property type="match status" value="1"/>
</dbReference>
<evidence type="ECO:0000256" key="6">
    <source>
        <dbReference type="ARBA" id="ARBA00009541"/>
    </source>
</evidence>
<dbReference type="CDD" id="cd00429">
    <property type="entry name" value="RPE"/>
    <property type="match status" value="1"/>
</dbReference>
<feature type="binding site" evidence="10">
    <location>
        <position position="14"/>
    </location>
    <ligand>
        <name>substrate</name>
    </ligand>
</feature>
<gene>
    <name evidence="10 12" type="primary">rpe</name>
    <name evidence="12" type="ORF">R4I43_04510</name>
</gene>
<keyword evidence="8 10" id="KW-0479">Metal-binding</keyword>
<evidence type="ECO:0000256" key="1">
    <source>
        <dbReference type="ARBA" id="ARBA00001782"/>
    </source>
</evidence>
<dbReference type="InterPro" id="IPR026019">
    <property type="entry name" value="Ribul_P_3_epim"/>
</dbReference>
<dbReference type="InterPro" id="IPR011060">
    <property type="entry name" value="RibuloseP-bd_barrel"/>
</dbReference>
<feature type="binding site" evidence="10">
    <location>
        <position position="72"/>
    </location>
    <ligand>
        <name>substrate</name>
    </ligand>
</feature>
<dbReference type="PANTHER" id="PTHR11749">
    <property type="entry name" value="RIBULOSE-5-PHOSPHATE-3-EPIMERASE"/>
    <property type="match status" value="1"/>
</dbReference>
<feature type="active site" description="Proton acceptor" evidence="10">
    <location>
        <position position="41"/>
    </location>
</feature>
<comment type="cofactor">
    <cofactor evidence="10">
        <name>a divalent metal cation</name>
        <dbReference type="ChEBI" id="CHEBI:60240"/>
    </cofactor>
    <text evidence="10">Binds 1 divalent metal cation per subunit.</text>
</comment>
<feature type="binding site" evidence="10">
    <location>
        <begin position="181"/>
        <end position="183"/>
    </location>
    <ligand>
        <name>substrate</name>
    </ligand>
</feature>
<comment type="function">
    <text evidence="10">Catalyzes the reversible epimerization of D-ribulose 5-phosphate to D-xylulose 5-phosphate.</text>
</comment>
<evidence type="ECO:0000256" key="2">
    <source>
        <dbReference type="ARBA" id="ARBA00001936"/>
    </source>
</evidence>
<dbReference type="GO" id="GO:0004750">
    <property type="term" value="F:D-ribulose-phosphate 3-epimerase activity"/>
    <property type="evidence" value="ECO:0007669"/>
    <property type="project" value="UniProtKB-EC"/>
</dbReference>
<evidence type="ECO:0000313" key="13">
    <source>
        <dbReference type="Proteomes" id="UP001327093"/>
    </source>
</evidence>
<evidence type="ECO:0000256" key="10">
    <source>
        <dbReference type="HAMAP-Rule" id="MF_02227"/>
    </source>
</evidence>
<keyword evidence="9 10" id="KW-0413">Isomerase</keyword>
<name>A0ABU6A527_9PSEU</name>
<comment type="catalytic activity">
    <reaction evidence="1 10 11">
        <text>D-ribulose 5-phosphate = D-xylulose 5-phosphate</text>
        <dbReference type="Rhea" id="RHEA:13677"/>
        <dbReference type="ChEBI" id="CHEBI:57737"/>
        <dbReference type="ChEBI" id="CHEBI:58121"/>
        <dbReference type="EC" id="5.1.3.1"/>
    </reaction>
</comment>
<dbReference type="InterPro" id="IPR013785">
    <property type="entry name" value="Aldolase_TIM"/>
</dbReference>
<comment type="cofactor">
    <cofactor evidence="4">
        <name>Zn(2+)</name>
        <dbReference type="ChEBI" id="CHEBI:29105"/>
    </cofactor>
</comment>
<feature type="active site" description="Proton donor" evidence="10">
    <location>
        <position position="181"/>
    </location>
</feature>
<comment type="pathway">
    <text evidence="10">Carbohydrate degradation.</text>
</comment>
<comment type="cofactor">
    <cofactor evidence="3">
        <name>Co(2+)</name>
        <dbReference type="ChEBI" id="CHEBI:48828"/>
    </cofactor>
</comment>
<sequence length="234" mass="24788">MTEPSVRQPLVVPSVLPADFAELGNQVRELCAAGVDRIQWDVMDGVFVPNLTFGPDVIAAARPHSAVDFEAHLMVVNPDELLWRYVDAGCELVIVHAEACTHLHRTLARIRDLGARSGVALNPHTPANVVEHVLAETDLVLAMTVNPGFGGQAYIPAVEPKVAQLRRMIDASGLPVELEVDGGINAKTIRTASAAGADVFISGSGLYAHPDGKAAAVRELRAAAIESASQRKAA</sequence>
<accession>A0ABU6A527</accession>
<comment type="similarity">
    <text evidence="6 10 11">Belongs to the ribulose-phosphate 3-epimerase family.</text>
</comment>
<dbReference type="PIRSF" id="PIRSF001461">
    <property type="entry name" value="RPE"/>
    <property type="match status" value="1"/>
</dbReference>
<dbReference type="SUPFAM" id="SSF51366">
    <property type="entry name" value="Ribulose-phoshate binding barrel"/>
    <property type="match status" value="1"/>
</dbReference>
<dbReference type="EC" id="5.1.3.1" evidence="7 10"/>
<evidence type="ECO:0000256" key="8">
    <source>
        <dbReference type="ARBA" id="ARBA00022723"/>
    </source>
</evidence>
<comment type="caution">
    <text evidence="12">The sequence shown here is derived from an EMBL/GenBank/DDBJ whole genome shotgun (WGS) entry which is preliminary data.</text>
</comment>
<proteinExistence type="inferred from homology"/>
<dbReference type="InterPro" id="IPR000056">
    <property type="entry name" value="Ribul_P_3_epim-like"/>
</dbReference>
<dbReference type="Gene3D" id="3.20.20.70">
    <property type="entry name" value="Aldolase class I"/>
    <property type="match status" value="1"/>
</dbReference>
<evidence type="ECO:0000256" key="3">
    <source>
        <dbReference type="ARBA" id="ARBA00001941"/>
    </source>
</evidence>
<comment type="cofactor">
    <cofactor evidence="2">
        <name>Mn(2+)</name>
        <dbReference type="ChEBI" id="CHEBI:29035"/>
    </cofactor>
</comment>
<dbReference type="Pfam" id="PF00834">
    <property type="entry name" value="Ribul_P_3_epim"/>
    <property type="match status" value="1"/>
</dbReference>
<evidence type="ECO:0000256" key="4">
    <source>
        <dbReference type="ARBA" id="ARBA00001947"/>
    </source>
</evidence>
<evidence type="ECO:0000256" key="9">
    <source>
        <dbReference type="ARBA" id="ARBA00023235"/>
    </source>
</evidence>
<reference evidence="12 13" key="1">
    <citation type="submission" date="2023-10" db="EMBL/GenBank/DDBJ databases">
        <title>Saccharopolyspora sp. nov., isolated from mangrove soil.</title>
        <authorList>
            <person name="Lu Y."/>
            <person name="Liu W."/>
        </authorList>
    </citation>
    <scope>NUCLEOTIDE SEQUENCE [LARGE SCALE GENOMIC DNA]</scope>
    <source>
        <strain evidence="12 13">S2-29</strain>
    </source>
</reference>
<dbReference type="HAMAP" id="MF_02227">
    <property type="entry name" value="RPE"/>
    <property type="match status" value="1"/>
</dbReference>
<evidence type="ECO:0000256" key="7">
    <source>
        <dbReference type="ARBA" id="ARBA00013188"/>
    </source>
</evidence>
<organism evidence="12 13">
    <name type="scientific">Saccharopolyspora mangrovi</name>
    <dbReference type="NCBI Taxonomy" id="3082379"/>
    <lineage>
        <taxon>Bacteria</taxon>
        <taxon>Bacillati</taxon>
        <taxon>Actinomycetota</taxon>
        <taxon>Actinomycetes</taxon>
        <taxon>Pseudonocardiales</taxon>
        <taxon>Pseudonocardiaceae</taxon>
        <taxon>Saccharopolyspora</taxon>
    </lineage>
</organism>
<dbReference type="NCBIfam" id="NF004076">
    <property type="entry name" value="PRK05581.1-4"/>
    <property type="match status" value="1"/>
</dbReference>
<protein>
    <recommendedName>
        <fullName evidence="7 10">Ribulose-phosphate 3-epimerase</fullName>
        <ecNumber evidence="7 10">5.1.3.1</ecNumber>
    </recommendedName>
</protein>
<evidence type="ECO:0000313" key="12">
    <source>
        <dbReference type="EMBL" id="MEB3366658.1"/>
    </source>
</evidence>
<feature type="binding site" evidence="10">
    <location>
        <begin position="148"/>
        <end position="151"/>
    </location>
    <ligand>
        <name>substrate</name>
    </ligand>
</feature>
<dbReference type="RefSeq" id="WP_324264220.1">
    <property type="nucleotide sequence ID" value="NZ_JAWLNX010000002.1"/>
</dbReference>
<evidence type="ECO:0000256" key="11">
    <source>
        <dbReference type="PIRNR" id="PIRNR001461"/>
    </source>
</evidence>
<comment type="cofactor">
    <cofactor evidence="5">
        <name>Fe(2+)</name>
        <dbReference type="ChEBI" id="CHEBI:29033"/>
    </cofactor>
</comment>
<feature type="binding site" evidence="10">
    <location>
        <begin position="203"/>
        <end position="204"/>
    </location>
    <ligand>
        <name>substrate</name>
    </ligand>
</feature>
<dbReference type="EMBL" id="JAWLNX010000002">
    <property type="protein sequence ID" value="MEB3366658.1"/>
    <property type="molecule type" value="Genomic_DNA"/>
</dbReference>
<keyword evidence="13" id="KW-1185">Reference proteome</keyword>
<evidence type="ECO:0000256" key="5">
    <source>
        <dbReference type="ARBA" id="ARBA00001954"/>
    </source>
</evidence>